<organism evidence="1">
    <name type="scientific">human gut metagenome</name>
    <dbReference type="NCBI Taxonomy" id="408170"/>
    <lineage>
        <taxon>unclassified sequences</taxon>
        <taxon>metagenomes</taxon>
        <taxon>organismal metagenomes</taxon>
    </lineage>
</organism>
<accession>W1YCQ0</accession>
<dbReference type="AlphaFoldDB" id="W1YCQ0"/>
<sequence length="28" mass="3205">MKPDDINDHPALLIYETNIPVNTYACSR</sequence>
<evidence type="ECO:0000313" key="1">
    <source>
        <dbReference type="EMBL" id="ETJ40166.1"/>
    </source>
</evidence>
<protein>
    <submittedName>
        <fullName evidence="1">Uncharacterized protein</fullName>
    </submittedName>
</protein>
<comment type="caution">
    <text evidence="1">The sequence shown here is derived from an EMBL/GenBank/DDBJ whole genome shotgun (WGS) entry which is preliminary data.</text>
</comment>
<gene>
    <name evidence="1" type="ORF">Q604_UNBC05930G0001</name>
</gene>
<name>W1YCQ0_9ZZZZ</name>
<dbReference type="EMBL" id="AZMM01005930">
    <property type="protein sequence ID" value="ETJ40166.1"/>
    <property type="molecule type" value="Genomic_DNA"/>
</dbReference>
<feature type="non-terminal residue" evidence="1">
    <location>
        <position position="28"/>
    </location>
</feature>
<proteinExistence type="predicted"/>
<reference evidence="1" key="1">
    <citation type="submission" date="2013-12" db="EMBL/GenBank/DDBJ databases">
        <title>A Varibaculum cambriense genome reconstructed from a premature infant gut community with otherwise low bacterial novelty that shifts toward anaerobic metabolism during the third week of life.</title>
        <authorList>
            <person name="Brown C.T."/>
            <person name="Sharon I."/>
            <person name="Thomas B.C."/>
            <person name="Castelle C.J."/>
            <person name="Morowitz M.J."/>
            <person name="Banfield J.F."/>
        </authorList>
    </citation>
    <scope>NUCLEOTIDE SEQUENCE</scope>
</reference>